<sequence length="297" mass="33713">MSNNLLQTEQNVPSGSSEEKKEATEAGAKPSSSSVPQMRDIDFATYDEAGNTLSHTRVVELVRPNEMNTLSVVAVTKQGNPPYLAEVDLSSQDIPLQVESQDPFFIGGGAAVPELVNIQIRPQSEERTSFHGHATNRMVKIPLQTTSRDPNSRGRDQNVSDSHDFSNSRDPEKDAPVKNMTYAPGYPSTAAIMSTDPELSVYRRFDRLNARNLLYYQAELMYIEAELDKLDEEDRMMKEPEAKHHLKHFKELWEGSDSRTIKRRNLVMDMRYLLKEYSMIYAIAIKQSVISLRSPEW</sequence>
<feature type="compositionally biased region" description="Basic and acidic residues" evidence="1">
    <location>
        <begin position="150"/>
        <end position="176"/>
    </location>
</feature>
<comment type="caution">
    <text evidence="3">The sequence shown here is derived from an EMBL/GenBank/DDBJ whole genome shotgun (WGS) entry which is preliminary data.</text>
</comment>
<reference evidence="3 4" key="1">
    <citation type="submission" date="2019-10" db="EMBL/GenBank/DDBJ databases">
        <authorList>
            <person name="Palmer J.M."/>
        </authorList>
    </citation>
    <scope>NUCLEOTIDE SEQUENCE [LARGE SCALE GENOMIC DNA]</scope>
    <source>
        <strain evidence="3 4">TWF730</strain>
    </source>
</reference>
<protein>
    <recommendedName>
        <fullName evidence="2">DUF6594 domain-containing protein</fullName>
    </recommendedName>
</protein>
<evidence type="ECO:0000259" key="2">
    <source>
        <dbReference type="Pfam" id="PF20237"/>
    </source>
</evidence>
<dbReference type="InterPro" id="IPR046529">
    <property type="entry name" value="DUF6594"/>
</dbReference>
<dbReference type="Proteomes" id="UP001373714">
    <property type="component" value="Unassembled WGS sequence"/>
</dbReference>
<feature type="region of interest" description="Disordered" evidence="1">
    <location>
        <begin position="125"/>
        <end position="181"/>
    </location>
</feature>
<gene>
    <name evidence="3" type="ORF">TWF730_008389</name>
</gene>
<proteinExistence type="predicted"/>
<evidence type="ECO:0000256" key="1">
    <source>
        <dbReference type="SAM" id="MobiDB-lite"/>
    </source>
</evidence>
<evidence type="ECO:0000313" key="3">
    <source>
        <dbReference type="EMBL" id="KAK6353969.1"/>
    </source>
</evidence>
<keyword evidence="4" id="KW-1185">Reference proteome</keyword>
<accession>A0AAV9V2Y1</accession>
<feature type="compositionally biased region" description="Polar residues" evidence="1">
    <location>
        <begin position="1"/>
        <end position="13"/>
    </location>
</feature>
<dbReference type="Pfam" id="PF20237">
    <property type="entry name" value="DUF6594"/>
    <property type="match status" value="1"/>
</dbReference>
<organism evidence="3 4">
    <name type="scientific">Orbilia blumenaviensis</name>
    <dbReference type="NCBI Taxonomy" id="1796055"/>
    <lineage>
        <taxon>Eukaryota</taxon>
        <taxon>Fungi</taxon>
        <taxon>Dikarya</taxon>
        <taxon>Ascomycota</taxon>
        <taxon>Pezizomycotina</taxon>
        <taxon>Orbiliomycetes</taxon>
        <taxon>Orbiliales</taxon>
        <taxon>Orbiliaceae</taxon>
        <taxon>Orbilia</taxon>
    </lineage>
</organism>
<dbReference type="PANTHER" id="PTHR34502:SF4">
    <property type="entry name" value="DUF6594 DOMAIN-CONTAINING PROTEIN"/>
    <property type="match status" value="1"/>
</dbReference>
<feature type="region of interest" description="Disordered" evidence="1">
    <location>
        <begin position="1"/>
        <end position="40"/>
    </location>
</feature>
<dbReference type="EMBL" id="JAVHNS010000005">
    <property type="protein sequence ID" value="KAK6353969.1"/>
    <property type="molecule type" value="Genomic_DNA"/>
</dbReference>
<name>A0AAV9V2Y1_9PEZI</name>
<feature type="domain" description="DUF6594" evidence="2">
    <location>
        <begin position="186"/>
        <end position="282"/>
    </location>
</feature>
<dbReference type="AlphaFoldDB" id="A0AAV9V2Y1"/>
<dbReference type="PANTHER" id="PTHR34502">
    <property type="entry name" value="DUF6594 DOMAIN-CONTAINING PROTEIN-RELATED"/>
    <property type="match status" value="1"/>
</dbReference>
<evidence type="ECO:0000313" key="4">
    <source>
        <dbReference type="Proteomes" id="UP001373714"/>
    </source>
</evidence>